<name>A0A8E2ANF2_9APHY</name>
<evidence type="ECO:0000313" key="2">
    <source>
        <dbReference type="Proteomes" id="UP000250043"/>
    </source>
</evidence>
<proteinExistence type="predicted"/>
<sequence length="258" mass="28809">MDSVGWFPRNRFSSLTCLRLTDSRPLNKDVLPSLMLFLTHCPGLQDLFVRLITPESPAAFRGARAVALPHLRRLSIGLSSFPTVREFLSYLEVPTDLALRVHLMPDQKLPHLDVFARMGVLKKCTQMGMTFSNTLIITVVGAMCGVRLESAALAHPSAACRSWICSTRDADSYQWEILALHVDELWITALNGHACHPALLEEALALFPSLSSIHIHGNWSPMDIQTILGKVPNHRGTYSFRCPNLTALDLWQQESINL</sequence>
<keyword evidence="2" id="KW-1185">Reference proteome</keyword>
<accession>A0A8E2ANF2</accession>
<dbReference type="Proteomes" id="UP000250043">
    <property type="component" value="Unassembled WGS sequence"/>
</dbReference>
<dbReference type="AlphaFoldDB" id="A0A8E2ANF2"/>
<evidence type="ECO:0000313" key="1">
    <source>
        <dbReference type="EMBL" id="OCH87711.1"/>
    </source>
</evidence>
<protein>
    <submittedName>
        <fullName evidence="1">Uncharacterized protein</fullName>
    </submittedName>
</protein>
<organism evidence="1 2">
    <name type="scientific">Obba rivulosa</name>
    <dbReference type="NCBI Taxonomy" id="1052685"/>
    <lineage>
        <taxon>Eukaryota</taxon>
        <taxon>Fungi</taxon>
        <taxon>Dikarya</taxon>
        <taxon>Basidiomycota</taxon>
        <taxon>Agaricomycotina</taxon>
        <taxon>Agaricomycetes</taxon>
        <taxon>Polyporales</taxon>
        <taxon>Gelatoporiaceae</taxon>
        <taxon>Obba</taxon>
    </lineage>
</organism>
<dbReference type="EMBL" id="KV722475">
    <property type="protein sequence ID" value="OCH87711.1"/>
    <property type="molecule type" value="Genomic_DNA"/>
</dbReference>
<gene>
    <name evidence="1" type="ORF">OBBRIDRAFT_837141</name>
</gene>
<reference evidence="1 2" key="1">
    <citation type="submission" date="2016-07" db="EMBL/GenBank/DDBJ databases">
        <title>Draft genome of the white-rot fungus Obba rivulosa 3A-2.</title>
        <authorList>
            <consortium name="DOE Joint Genome Institute"/>
            <person name="Miettinen O."/>
            <person name="Riley R."/>
            <person name="Acob R."/>
            <person name="Barry K."/>
            <person name="Cullen D."/>
            <person name="De Vries R."/>
            <person name="Hainaut M."/>
            <person name="Hatakka A."/>
            <person name="Henrissat B."/>
            <person name="Hilden K."/>
            <person name="Kuo R."/>
            <person name="Labutti K."/>
            <person name="Lipzen A."/>
            <person name="Makela M.R."/>
            <person name="Sandor L."/>
            <person name="Spatafora J.W."/>
            <person name="Grigoriev I.V."/>
            <person name="Hibbett D.S."/>
        </authorList>
    </citation>
    <scope>NUCLEOTIDE SEQUENCE [LARGE SCALE GENOMIC DNA]</scope>
    <source>
        <strain evidence="1 2">3A-2</strain>
    </source>
</reference>